<sequence>MQHCPWFSLQPSANYSVTPLSPAGSAHSSRESGGAYPASHVPPSSPAQQKSVRRQVIENAKRQSVEGLALPFLMNWLLGECSQTPSRFLAAIARDVARRHQLAGMHSDAPTTLPDISRDLLRVRRFQPPQPILLLPNSRGEDDASSISS</sequence>
<name>A0ACC1PW77_9APHY</name>
<gene>
    <name evidence="1" type="ORF">NUW54_g5936</name>
</gene>
<reference evidence="1" key="1">
    <citation type="submission" date="2022-08" db="EMBL/GenBank/DDBJ databases">
        <title>Genome Sequence of Pycnoporus sanguineus.</title>
        <authorList>
            <person name="Buettner E."/>
        </authorList>
    </citation>
    <scope>NUCLEOTIDE SEQUENCE</scope>
    <source>
        <strain evidence="1">CG-C14</strain>
    </source>
</reference>
<keyword evidence="2" id="KW-1185">Reference proteome</keyword>
<proteinExistence type="predicted"/>
<evidence type="ECO:0000313" key="1">
    <source>
        <dbReference type="EMBL" id="KAJ3002270.1"/>
    </source>
</evidence>
<dbReference type="EMBL" id="JANSHE010001524">
    <property type="protein sequence ID" value="KAJ3002270.1"/>
    <property type="molecule type" value="Genomic_DNA"/>
</dbReference>
<accession>A0ACC1PW77</accession>
<organism evidence="1 2">
    <name type="scientific">Trametes sanguinea</name>
    <dbReference type="NCBI Taxonomy" id="158606"/>
    <lineage>
        <taxon>Eukaryota</taxon>
        <taxon>Fungi</taxon>
        <taxon>Dikarya</taxon>
        <taxon>Basidiomycota</taxon>
        <taxon>Agaricomycotina</taxon>
        <taxon>Agaricomycetes</taxon>
        <taxon>Polyporales</taxon>
        <taxon>Polyporaceae</taxon>
        <taxon>Trametes</taxon>
    </lineage>
</organism>
<protein>
    <submittedName>
        <fullName evidence="1">Uncharacterized protein</fullName>
    </submittedName>
</protein>
<comment type="caution">
    <text evidence="1">The sequence shown here is derived from an EMBL/GenBank/DDBJ whole genome shotgun (WGS) entry which is preliminary data.</text>
</comment>
<dbReference type="Proteomes" id="UP001144978">
    <property type="component" value="Unassembled WGS sequence"/>
</dbReference>
<evidence type="ECO:0000313" key="2">
    <source>
        <dbReference type="Proteomes" id="UP001144978"/>
    </source>
</evidence>